<name>A0A3F3J0A5_SALER</name>
<keyword evidence="1" id="KW-0472">Membrane</keyword>
<organism evidence="2 3">
    <name type="scientific">Salmonella enterica</name>
    <name type="common">Salmonella choleraesuis</name>
    <dbReference type="NCBI Taxonomy" id="28901"/>
    <lineage>
        <taxon>Bacteria</taxon>
        <taxon>Pseudomonadati</taxon>
        <taxon>Pseudomonadota</taxon>
        <taxon>Gammaproteobacteria</taxon>
        <taxon>Enterobacterales</taxon>
        <taxon>Enterobacteriaceae</taxon>
        <taxon>Salmonella</taxon>
    </lineage>
</organism>
<sequence>MNVILWMWILAPCFLAFVCAGLVFGLAEILRMRKVLLRMCLATEQLLSMLRAGLIQQWFPVRPQCRQENTR</sequence>
<evidence type="ECO:0000313" key="3">
    <source>
        <dbReference type="Proteomes" id="UP000866740"/>
    </source>
</evidence>
<dbReference type="AlphaFoldDB" id="A0A3F3J0A5"/>
<proteinExistence type="predicted"/>
<evidence type="ECO:0000313" key="2">
    <source>
        <dbReference type="EMBL" id="OHJ48251.1"/>
    </source>
</evidence>
<comment type="caution">
    <text evidence="2">The sequence shown here is derived from an EMBL/GenBank/DDBJ whole genome shotgun (WGS) entry which is preliminary data.</text>
</comment>
<keyword evidence="1" id="KW-0812">Transmembrane</keyword>
<dbReference type="EMBL" id="MLTE01000018">
    <property type="protein sequence ID" value="OHJ48251.1"/>
    <property type="molecule type" value="Genomic_DNA"/>
</dbReference>
<dbReference type="RefSeq" id="WP_024147713.1">
    <property type="nucleotide sequence ID" value="NZ_JBHZFH020000077.1"/>
</dbReference>
<protein>
    <submittedName>
        <fullName evidence="2">Uncharacterized protein</fullName>
    </submittedName>
</protein>
<dbReference type="Proteomes" id="UP000866740">
    <property type="component" value="Unassembled WGS sequence"/>
</dbReference>
<feature type="transmembrane region" description="Helical" evidence="1">
    <location>
        <begin position="6"/>
        <end position="30"/>
    </location>
</feature>
<accession>A0A3F3J0A5</accession>
<keyword evidence="1" id="KW-1133">Transmembrane helix</keyword>
<reference evidence="2 3" key="1">
    <citation type="submission" date="2016-09" db="EMBL/GenBank/DDBJ databases">
        <title>Whole genome sequencing of Salmonella enterica.</title>
        <authorList>
            <person name="Bell R."/>
        </authorList>
    </citation>
    <scope>NUCLEOTIDE SEQUENCE [LARGE SCALE GENOMIC DNA]</scope>
    <source>
        <strain evidence="2 3">CFSAN044929</strain>
    </source>
</reference>
<gene>
    <name evidence="2" type="ORF">A7S51_21835</name>
</gene>
<evidence type="ECO:0000256" key="1">
    <source>
        <dbReference type="SAM" id="Phobius"/>
    </source>
</evidence>